<reference evidence="1 2" key="1">
    <citation type="submission" date="2020-10" db="EMBL/GenBank/DDBJ databases">
        <title>Plant Genome Project.</title>
        <authorList>
            <person name="Zhang R.-G."/>
        </authorList>
    </citation>
    <scope>NUCLEOTIDE SEQUENCE [LARGE SCALE GENOMIC DNA]</scope>
    <source>
        <strain evidence="1">FAFU-HL-1</strain>
        <tissue evidence="1">Leaf</tissue>
    </source>
</reference>
<dbReference type="Proteomes" id="UP000657918">
    <property type="component" value="Chromosome 16"/>
</dbReference>
<dbReference type="AlphaFoldDB" id="A0A835MQJ3"/>
<comment type="caution">
    <text evidence="1">The sequence shown here is derived from an EMBL/GenBank/DDBJ whole genome shotgun (WGS) entry which is preliminary data.</text>
</comment>
<evidence type="ECO:0000313" key="1">
    <source>
        <dbReference type="EMBL" id="KAF9665933.1"/>
    </source>
</evidence>
<name>A0A835MQJ3_9ROSI</name>
<dbReference type="Gene3D" id="2.40.160.10">
    <property type="entry name" value="Porin"/>
    <property type="match status" value="1"/>
</dbReference>
<evidence type="ECO:0000313" key="2">
    <source>
        <dbReference type="Proteomes" id="UP000657918"/>
    </source>
</evidence>
<sequence length="107" mass="11594">MIHQVFSAKENGLIVGGSWIMNDTAAINARNDSRGMLVTLLQHKIKSKSKITISSEFDTIAVGTIPTIGSLTTTVITIPNSNSSNEQTNAKDGFFQANRLSFQSYCV</sequence>
<keyword evidence="2" id="KW-1185">Reference proteome</keyword>
<organism evidence="1 2">
    <name type="scientific">Salix dunnii</name>
    <dbReference type="NCBI Taxonomy" id="1413687"/>
    <lineage>
        <taxon>Eukaryota</taxon>
        <taxon>Viridiplantae</taxon>
        <taxon>Streptophyta</taxon>
        <taxon>Embryophyta</taxon>
        <taxon>Tracheophyta</taxon>
        <taxon>Spermatophyta</taxon>
        <taxon>Magnoliopsida</taxon>
        <taxon>eudicotyledons</taxon>
        <taxon>Gunneridae</taxon>
        <taxon>Pentapetalae</taxon>
        <taxon>rosids</taxon>
        <taxon>fabids</taxon>
        <taxon>Malpighiales</taxon>
        <taxon>Salicaceae</taxon>
        <taxon>Saliceae</taxon>
        <taxon>Salix</taxon>
    </lineage>
</organism>
<dbReference type="InterPro" id="IPR023614">
    <property type="entry name" value="Porin_dom_sf"/>
</dbReference>
<dbReference type="EMBL" id="JADGMS010000016">
    <property type="protein sequence ID" value="KAF9665933.1"/>
    <property type="molecule type" value="Genomic_DNA"/>
</dbReference>
<protein>
    <submittedName>
        <fullName evidence="1">Uncharacterized protein</fullName>
    </submittedName>
</protein>
<proteinExistence type="predicted"/>
<gene>
    <name evidence="1" type="ORF">SADUNF_Sadunf16G0176700</name>
</gene>
<accession>A0A835MQJ3</accession>